<name>A0A8J4AZR4_9CHLO</name>
<evidence type="ECO:0000256" key="1">
    <source>
        <dbReference type="SAM" id="MobiDB-lite"/>
    </source>
</evidence>
<accession>A0A8J4AZR4</accession>
<comment type="caution">
    <text evidence="2">The sequence shown here is derived from an EMBL/GenBank/DDBJ whole genome shotgun (WGS) entry which is preliminary data.</text>
</comment>
<sequence length="140" mass="15356">QLELGAQLSRQSKALLLLRELEQVRALAHDSSSTSWHLKDLLLLGLPGNNVELLLLSLAEQTASAATEDWAGSVGVQRRRSPDRLLSDRSSSCSLLGANHHAATSRPSGNEDPRSRDARGHRRLGAHHDGHLYCSKWQVL</sequence>
<evidence type="ECO:0000313" key="3">
    <source>
        <dbReference type="Proteomes" id="UP000747399"/>
    </source>
</evidence>
<keyword evidence="3" id="KW-1185">Reference proteome</keyword>
<organism evidence="2 3">
    <name type="scientific">Volvox africanus</name>
    <dbReference type="NCBI Taxonomy" id="51714"/>
    <lineage>
        <taxon>Eukaryota</taxon>
        <taxon>Viridiplantae</taxon>
        <taxon>Chlorophyta</taxon>
        <taxon>core chlorophytes</taxon>
        <taxon>Chlorophyceae</taxon>
        <taxon>CS clade</taxon>
        <taxon>Chlamydomonadales</taxon>
        <taxon>Volvocaceae</taxon>
        <taxon>Volvox</taxon>
    </lineage>
</organism>
<feature type="compositionally biased region" description="Basic and acidic residues" evidence="1">
    <location>
        <begin position="109"/>
        <end position="118"/>
    </location>
</feature>
<dbReference type="EMBL" id="BNCO01000006">
    <property type="protein sequence ID" value="GIL48827.1"/>
    <property type="molecule type" value="Genomic_DNA"/>
</dbReference>
<reference evidence="2" key="1">
    <citation type="journal article" date="2021" name="Proc. Natl. Acad. Sci. U.S.A.">
        <title>Three genomes in the algal genus Volvox reveal the fate of a haploid sex-determining region after a transition to homothallism.</title>
        <authorList>
            <person name="Yamamoto K."/>
            <person name="Hamaji T."/>
            <person name="Kawai-Toyooka H."/>
            <person name="Matsuzaki R."/>
            <person name="Takahashi F."/>
            <person name="Nishimura Y."/>
            <person name="Kawachi M."/>
            <person name="Noguchi H."/>
            <person name="Minakuchi Y."/>
            <person name="Umen J.G."/>
            <person name="Toyoda A."/>
            <person name="Nozaki H."/>
        </authorList>
    </citation>
    <scope>NUCLEOTIDE SEQUENCE</scope>
    <source>
        <strain evidence="2">NIES-3780</strain>
    </source>
</reference>
<feature type="non-terminal residue" evidence="2">
    <location>
        <position position="1"/>
    </location>
</feature>
<dbReference type="Proteomes" id="UP000747399">
    <property type="component" value="Unassembled WGS sequence"/>
</dbReference>
<proteinExistence type="predicted"/>
<dbReference type="AlphaFoldDB" id="A0A8J4AZR4"/>
<protein>
    <submittedName>
        <fullName evidence="2">Uncharacterized protein</fullName>
    </submittedName>
</protein>
<evidence type="ECO:0000313" key="2">
    <source>
        <dbReference type="EMBL" id="GIL48827.1"/>
    </source>
</evidence>
<feature type="region of interest" description="Disordered" evidence="1">
    <location>
        <begin position="66"/>
        <end position="121"/>
    </location>
</feature>
<gene>
    <name evidence="2" type="ORF">Vafri_5246</name>
</gene>